<protein>
    <recommendedName>
        <fullName evidence="1">Glyoxalase-like domain-containing protein</fullName>
    </recommendedName>
</protein>
<dbReference type="RefSeq" id="WP_132404772.1">
    <property type="nucleotide sequence ID" value="NZ_SMKA01000025.1"/>
</dbReference>
<proteinExistence type="predicted"/>
<sequence length="365" mass="39401">MDELGAWFDTQSLSAGAALVGRLAKAGPLPDIDLRPSGLRVRPPAGADLGLTSDPAALQELRIVFDAADPAAVQDFWGTAFGYRATGAERLTDPLHRDPDILVQQTNDVRPLRNRFHIDVVRPAAVVETVRGGREPSGAWGVMLPDPEGNELDLVPGDPLEAADWQTLFAAMTFYPTTSAAQAVQLVTTVARLADAAGMPLALDLRSGGVVIDHGKDQWEVIGEAFVALAIRIQDAAHELGLTAKTDGLRFVQLGLDAADVPAVQSFWTTVLGYAPDPRVEVGEIYDPRRLNPGFIFQQLDASETERRQQRNRIRLELGVAHDQLPARVAQALEAGGEIKNERPGRCSLTDPEGNELDLIARNPL</sequence>
<dbReference type="SUPFAM" id="SSF54593">
    <property type="entry name" value="Glyoxalase/Bleomycin resistance protein/Dihydroxybiphenyl dioxygenase"/>
    <property type="match status" value="1"/>
</dbReference>
<evidence type="ECO:0000313" key="3">
    <source>
        <dbReference type="Proteomes" id="UP000295075"/>
    </source>
</evidence>
<evidence type="ECO:0000259" key="1">
    <source>
        <dbReference type="Pfam" id="PF18029"/>
    </source>
</evidence>
<name>A0A4V2XS24_9ACTN</name>
<organism evidence="2 3">
    <name type="scientific">Kribbella albertanoniae</name>
    <dbReference type="NCBI Taxonomy" id="1266829"/>
    <lineage>
        <taxon>Bacteria</taxon>
        <taxon>Bacillati</taxon>
        <taxon>Actinomycetota</taxon>
        <taxon>Actinomycetes</taxon>
        <taxon>Propionibacteriales</taxon>
        <taxon>Kribbellaceae</taxon>
        <taxon>Kribbella</taxon>
    </lineage>
</organism>
<gene>
    <name evidence="2" type="ORF">E1261_09150</name>
</gene>
<accession>A0A4V2XS24</accession>
<dbReference type="Pfam" id="PF18029">
    <property type="entry name" value="Glyoxalase_6"/>
    <property type="match status" value="2"/>
</dbReference>
<dbReference type="Proteomes" id="UP000295075">
    <property type="component" value="Unassembled WGS sequence"/>
</dbReference>
<dbReference type="OrthoDB" id="15077at2"/>
<dbReference type="AlphaFoldDB" id="A0A4V2XS24"/>
<dbReference type="InterPro" id="IPR029068">
    <property type="entry name" value="Glyas_Bleomycin-R_OHBP_Dase"/>
</dbReference>
<dbReference type="PANTHER" id="PTHR35908:SF1">
    <property type="entry name" value="CONSERVED PROTEIN"/>
    <property type="match status" value="1"/>
</dbReference>
<feature type="domain" description="Glyoxalase-like" evidence="1">
    <location>
        <begin position="63"/>
        <end position="155"/>
    </location>
</feature>
<dbReference type="EMBL" id="SMKA01000025">
    <property type="protein sequence ID" value="TDC32195.1"/>
    <property type="molecule type" value="Genomic_DNA"/>
</dbReference>
<comment type="caution">
    <text evidence="2">The sequence shown here is derived from an EMBL/GenBank/DDBJ whole genome shotgun (WGS) entry which is preliminary data.</text>
</comment>
<keyword evidence="3" id="KW-1185">Reference proteome</keyword>
<feature type="domain" description="Glyoxalase-like" evidence="1">
    <location>
        <begin position="254"/>
        <end position="359"/>
    </location>
</feature>
<dbReference type="Gene3D" id="3.10.180.10">
    <property type="entry name" value="2,3-Dihydroxybiphenyl 1,2-Dioxygenase, domain 1"/>
    <property type="match status" value="2"/>
</dbReference>
<dbReference type="InterPro" id="IPR041581">
    <property type="entry name" value="Glyoxalase_6"/>
</dbReference>
<evidence type="ECO:0000313" key="2">
    <source>
        <dbReference type="EMBL" id="TDC32195.1"/>
    </source>
</evidence>
<dbReference type="PANTHER" id="PTHR35908">
    <property type="entry name" value="HYPOTHETICAL FUSION PROTEIN"/>
    <property type="match status" value="1"/>
</dbReference>
<reference evidence="2 3" key="1">
    <citation type="submission" date="2019-03" db="EMBL/GenBank/DDBJ databases">
        <title>Draft genome sequences of novel Actinobacteria.</title>
        <authorList>
            <person name="Sahin N."/>
            <person name="Ay H."/>
            <person name="Saygin H."/>
        </authorList>
    </citation>
    <scope>NUCLEOTIDE SEQUENCE [LARGE SCALE GENOMIC DNA]</scope>
    <source>
        <strain evidence="2 3">JCM 30547</strain>
    </source>
</reference>